<feature type="region of interest" description="Disordered" evidence="1">
    <location>
        <begin position="1"/>
        <end position="20"/>
    </location>
</feature>
<gene>
    <name evidence="3" type="ORF">ABS24_00010</name>
</gene>
<feature type="compositionally biased region" description="Basic residues" evidence="1">
    <location>
        <begin position="9"/>
        <end position="20"/>
    </location>
</feature>
<sequence length="85" mass="9232">MAHADSQRLNKRVSKVTKPPKKKLKFRSVVKSILAAGIGVQSDKNREKDFAEGSPLAFIIGGFIFTILFIVCVAMVVGLVLSNSN</sequence>
<evidence type="ECO:0000256" key="1">
    <source>
        <dbReference type="SAM" id="MobiDB-lite"/>
    </source>
</evidence>
<keyword evidence="2" id="KW-0472">Membrane</keyword>
<dbReference type="InterPro" id="IPR021344">
    <property type="entry name" value="DUF2970"/>
</dbReference>
<name>A0A0R2U1R8_9GAMM</name>
<keyword evidence="2" id="KW-0812">Transmembrane</keyword>
<evidence type="ECO:0000256" key="2">
    <source>
        <dbReference type="SAM" id="Phobius"/>
    </source>
</evidence>
<dbReference type="Proteomes" id="UP000051213">
    <property type="component" value="Unassembled WGS sequence"/>
</dbReference>
<organism evidence="3 4">
    <name type="scientific">SAR92 bacterium BACL26 MAG-121220-bin70</name>
    <dbReference type="NCBI Taxonomy" id="1655626"/>
    <lineage>
        <taxon>Bacteria</taxon>
        <taxon>Pseudomonadati</taxon>
        <taxon>Pseudomonadota</taxon>
        <taxon>Gammaproteobacteria</taxon>
        <taxon>Cellvibrionales</taxon>
        <taxon>Porticoccaceae</taxon>
        <taxon>SAR92 clade</taxon>
    </lineage>
</organism>
<dbReference type="AlphaFoldDB" id="A0A0R2U1R8"/>
<feature type="transmembrane region" description="Helical" evidence="2">
    <location>
        <begin position="56"/>
        <end position="81"/>
    </location>
</feature>
<dbReference type="Pfam" id="PF11174">
    <property type="entry name" value="DUF2970"/>
    <property type="match status" value="1"/>
</dbReference>
<dbReference type="EMBL" id="LICA01000581">
    <property type="protein sequence ID" value="KRO91197.1"/>
    <property type="molecule type" value="Genomic_DNA"/>
</dbReference>
<proteinExistence type="predicted"/>
<reference evidence="3 4" key="1">
    <citation type="submission" date="2015-10" db="EMBL/GenBank/DDBJ databases">
        <title>Metagenome-Assembled Genomes uncover a global brackish microbiome.</title>
        <authorList>
            <person name="Hugerth L.W."/>
            <person name="Larsson J."/>
            <person name="Alneberg J."/>
            <person name="Lindh M.V."/>
            <person name="Legrand C."/>
            <person name="Pinhassi J."/>
            <person name="Andersson A.F."/>
        </authorList>
    </citation>
    <scope>NUCLEOTIDE SEQUENCE [LARGE SCALE GENOMIC DNA]</scope>
    <source>
        <strain evidence="3">BACL26 MAG-121220-bin70</strain>
    </source>
</reference>
<accession>A0A0R2U1R8</accession>
<keyword evidence="2" id="KW-1133">Transmembrane helix</keyword>
<protein>
    <recommendedName>
        <fullName evidence="5">DUF2970 domain-containing protein</fullName>
    </recommendedName>
</protein>
<evidence type="ECO:0008006" key="5">
    <source>
        <dbReference type="Google" id="ProtNLM"/>
    </source>
</evidence>
<comment type="caution">
    <text evidence="3">The sequence shown here is derived from an EMBL/GenBank/DDBJ whole genome shotgun (WGS) entry which is preliminary data.</text>
</comment>
<evidence type="ECO:0000313" key="4">
    <source>
        <dbReference type="Proteomes" id="UP000051213"/>
    </source>
</evidence>
<evidence type="ECO:0000313" key="3">
    <source>
        <dbReference type="EMBL" id="KRO91197.1"/>
    </source>
</evidence>